<sequence length="248" mass="26629">MSSPKSILALVHGWGMNARVFDALADLLADDFEVCVFDLPGHGGRDALADNTLHGWADDLAQRLPDNATLLGWSLGGQVAMRAALDHPRKVTRLILLASTPKFVATEDWQRGMAPADLQDFGAALLADPQATLLRFLSLQTRGMSGQKAMLQPLRQTLLTMPEPSREALASGLAILRDTDLRAELPQLMQPTLVLHGALDTLTPPAAGAWLAETLPAAQHIEFSRAAHAPHLSHGKEVAAAIGRFAHD</sequence>
<dbReference type="GO" id="GO:0009102">
    <property type="term" value="P:biotin biosynthetic process"/>
    <property type="evidence" value="ECO:0007669"/>
    <property type="project" value="UniProtKB-UniRule"/>
</dbReference>
<dbReference type="EMBL" id="LDUG01000016">
    <property type="protein sequence ID" value="KVW97349.1"/>
    <property type="molecule type" value="Genomic_DNA"/>
</dbReference>
<feature type="domain" description="AB hydrolase-1" evidence="6">
    <location>
        <begin position="10"/>
        <end position="234"/>
    </location>
</feature>
<dbReference type="HAMAP" id="MF_01260">
    <property type="entry name" value="Carboxylester"/>
    <property type="match status" value="1"/>
</dbReference>
<reference evidence="7 8" key="1">
    <citation type="journal article" date="2015" name="Appl. Environ. Microbiol.">
        <title>Aerobic and Anaerobic Thiosulfate Oxidation by a Cold-Adapted, Subglacial Chemoautotroph.</title>
        <authorList>
            <person name="Harrold Z.R."/>
            <person name="Skidmore M.L."/>
            <person name="Hamilton T.L."/>
            <person name="Desch L."/>
            <person name="Amada K."/>
            <person name="van Gelder W."/>
            <person name="Glover K."/>
            <person name="Roden E.E."/>
            <person name="Boyd E.S."/>
        </authorList>
    </citation>
    <scope>NUCLEOTIDE SEQUENCE [LARGE SCALE GENOMIC DNA]</scope>
    <source>
        <strain evidence="7 8">RG</strain>
    </source>
</reference>
<name>A0A119CWX8_THIDE</name>
<evidence type="ECO:0000256" key="2">
    <source>
        <dbReference type="ARBA" id="ARBA00022490"/>
    </source>
</evidence>
<evidence type="ECO:0000313" key="7">
    <source>
        <dbReference type="EMBL" id="KVW97349.1"/>
    </source>
</evidence>
<comment type="subunit">
    <text evidence="5">Monomer.</text>
</comment>
<dbReference type="PANTHER" id="PTHR43798">
    <property type="entry name" value="MONOACYLGLYCEROL LIPASE"/>
    <property type="match status" value="1"/>
</dbReference>
<evidence type="ECO:0000256" key="5">
    <source>
        <dbReference type="HAMAP-Rule" id="MF_01260"/>
    </source>
</evidence>
<organism evidence="7 8">
    <name type="scientific">Thiobacillus denitrificans</name>
    <dbReference type="NCBI Taxonomy" id="36861"/>
    <lineage>
        <taxon>Bacteria</taxon>
        <taxon>Pseudomonadati</taxon>
        <taxon>Pseudomonadota</taxon>
        <taxon>Betaproteobacteria</taxon>
        <taxon>Nitrosomonadales</taxon>
        <taxon>Thiobacillaceae</taxon>
        <taxon>Thiobacillus</taxon>
    </lineage>
</organism>
<dbReference type="GO" id="GO:0090499">
    <property type="term" value="F:pimelyl-[acyl-carrier protein] methyl ester esterase activity"/>
    <property type="evidence" value="ECO:0007669"/>
    <property type="project" value="UniProtKB-EC"/>
</dbReference>
<comment type="subcellular location">
    <subcellularLocation>
        <location evidence="5">Cytoplasm</location>
    </subcellularLocation>
</comment>
<evidence type="ECO:0000256" key="3">
    <source>
        <dbReference type="ARBA" id="ARBA00022756"/>
    </source>
</evidence>
<dbReference type="InterPro" id="IPR000073">
    <property type="entry name" value="AB_hydrolase_1"/>
</dbReference>
<dbReference type="Gene3D" id="3.40.50.1820">
    <property type="entry name" value="alpha/beta hydrolase"/>
    <property type="match status" value="1"/>
</dbReference>
<dbReference type="GO" id="GO:0016020">
    <property type="term" value="C:membrane"/>
    <property type="evidence" value="ECO:0007669"/>
    <property type="project" value="TreeGrafter"/>
</dbReference>
<dbReference type="Pfam" id="PF00561">
    <property type="entry name" value="Abhydrolase_1"/>
    <property type="match status" value="1"/>
</dbReference>
<dbReference type="STRING" id="1123392.GCA_000376425_00863"/>
<dbReference type="AlphaFoldDB" id="A0A119CWX8"/>
<evidence type="ECO:0000256" key="1">
    <source>
        <dbReference type="ARBA" id="ARBA00022487"/>
    </source>
</evidence>
<feature type="binding site" evidence="5">
    <location>
        <begin position="136"/>
        <end position="140"/>
    </location>
    <ligand>
        <name>substrate</name>
    </ligand>
</feature>
<feature type="active site" description="Nucleophile" evidence="5">
    <location>
        <position position="74"/>
    </location>
</feature>
<feature type="active site" evidence="5">
    <location>
        <position position="228"/>
    </location>
</feature>
<dbReference type="InterPro" id="IPR050266">
    <property type="entry name" value="AB_hydrolase_sf"/>
</dbReference>
<feature type="binding site" evidence="5">
    <location>
        <begin position="74"/>
        <end position="75"/>
    </location>
    <ligand>
        <name>substrate</name>
    </ligand>
</feature>
<keyword evidence="4 5" id="KW-0378">Hydrolase</keyword>
<keyword evidence="3 5" id="KW-0093">Biotin biosynthesis</keyword>
<dbReference type="PATRIC" id="fig|36861.3.peg.340"/>
<dbReference type="Proteomes" id="UP000064243">
    <property type="component" value="Unassembled WGS sequence"/>
</dbReference>
<dbReference type="InterPro" id="IPR029058">
    <property type="entry name" value="AB_hydrolase_fold"/>
</dbReference>
<feature type="active site" evidence="5">
    <location>
        <position position="200"/>
    </location>
</feature>
<accession>A0A119CWX8</accession>
<evidence type="ECO:0000256" key="4">
    <source>
        <dbReference type="ARBA" id="ARBA00022801"/>
    </source>
</evidence>
<keyword evidence="8" id="KW-1185">Reference proteome</keyword>
<proteinExistence type="inferred from homology"/>
<evidence type="ECO:0000313" key="8">
    <source>
        <dbReference type="Proteomes" id="UP000064243"/>
    </source>
</evidence>
<feature type="binding site" evidence="5">
    <location>
        <position position="228"/>
    </location>
    <ligand>
        <name>substrate</name>
    </ligand>
</feature>
<comment type="catalytic activity">
    <reaction evidence="5">
        <text>6-carboxyhexanoyl-[ACP] methyl ester + H2O = 6-carboxyhexanoyl-[ACP] + methanol + H(+)</text>
        <dbReference type="Rhea" id="RHEA:42700"/>
        <dbReference type="Rhea" id="RHEA-COMP:9955"/>
        <dbReference type="Rhea" id="RHEA-COMP:10186"/>
        <dbReference type="ChEBI" id="CHEBI:15377"/>
        <dbReference type="ChEBI" id="CHEBI:15378"/>
        <dbReference type="ChEBI" id="CHEBI:17790"/>
        <dbReference type="ChEBI" id="CHEBI:78846"/>
        <dbReference type="ChEBI" id="CHEBI:82735"/>
        <dbReference type="EC" id="3.1.1.85"/>
    </reaction>
</comment>
<keyword evidence="1 5" id="KW-0719">Serine esterase</keyword>
<keyword evidence="2 5" id="KW-0963">Cytoplasm</keyword>
<protein>
    <recommendedName>
        <fullName evidence="5">Pimeloyl-[acyl-carrier protein] methyl ester esterase</fullName>
        <ecNumber evidence="5">3.1.1.85</ecNumber>
    </recommendedName>
    <alternativeName>
        <fullName evidence="5">Biotin synthesis protein BioH</fullName>
    </alternativeName>
    <alternativeName>
        <fullName evidence="5">Carboxylesterase BioH</fullName>
    </alternativeName>
</protein>
<dbReference type="RefSeq" id="WP_059752308.1">
    <property type="nucleotide sequence ID" value="NZ_LDUG01000016.1"/>
</dbReference>
<dbReference type="UniPathway" id="UPA00078"/>
<dbReference type="PANTHER" id="PTHR43798:SF31">
    <property type="entry name" value="AB HYDROLASE SUPERFAMILY PROTEIN YCLE"/>
    <property type="match status" value="1"/>
</dbReference>
<comment type="similarity">
    <text evidence="5">Belongs to the AB hydrolase superfamily. Carboxylesterase BioH family.</text>
</comment>
<comment type="function">
    <text evidence="5">The physiological role of BioH is to remove the methyl group introduced by BioC when the pimeloyl moiety is complete. It allows to synthesize pimeloyl-ACP via the fatty acid synthetic pathway through the hydrolysis of the ester bonds of pimeloyl-ACP esters.</text>
</comment>
<dbReference type="EC" id="3.1.1.85" evidence="5"/>
<comment type="caution">
    <text evidence="7">The sequence shown here is derived from an EMBL/GenBank/DDBJ whole genome shotgun (WGS) entry which is preliminary data.</text>
</comment>
<dbReference type="SUPFAM" id="SSF53474">
    <property type="entry name" value="alpha/beta-Hydrolases"/>
    <property type="match status" value="1"/>
</dbReference>
<feature type="binding site" evidence="5">
    <location>
        <position position="14"/>
    </location>
    <ligand>
        <name>substrate</name>
    </ligand>
</feature>
<gene>
    <name evidence="5" type="primary">bioH</name>
    <name evidence="7" type="ORF">ABW22_04420</name>
</gene>
<comment type="pathway">
    <text evidence="5">Cofactor biosynthesis; biotin biosynthesis.</text>
</comment>
<dbReference type="GO" id="GO:0005737">
    <property type="term" value="C:cytoplasm"/>
    <property type="evidence" value="ECO:0007669"/>
    <property type="project" value="UniProtKB-SubCell"/>
</dbReference>
<dbReference type="NCBIfam" id="TIGR01738">
    <property type="entry name" value="bioH"/>
    <property type="match status" value="1"/>
</dbReference>
<evidence type="ECO:0000259" key="6">
    <source>
        <dbReference type="Pfam" id="PF00561"/>
    </source>
</evidence>
<dbReference type="InterPro" id="IPR010076">
    <property type="entry name" value="BioH"/>
</dbReference>
<dbReference type="OrthoDB" id="9798888at2"/>